<dbReference type="STRING" id="246191.SAMN05660337_1701"/>
<evidence type="ECO:0000313" key="7">
    <source>
        <dbReference type="Proteomes" id="UP000199053"/>
    </source>
</evidence>
<dbReference type="InterPro" id="IPR019734">
    <property type="entry name" value="TPR_rpt"/>
</dbReference>
<keyword evidence="1" id="KW-0677">Repeat</keyword>
<dbReference type="Gene3D" id="1.25.40.10">
    <property type="entry name" value="Tetratricopeptide repeat domain"/>
    <property type="match status" value="1"/>
</dbReference>
<gene>
    <name evidence="6" type="ORF">SAMN05660337_1701</name>
</gene>
<dbReference type="InterPro" id="IPR051685">
    <property type="entry name" value="Ycf3/AcsC/BcsC/TPR_MFPF"/>
</dbReference>
<dbReference type="AlphaFoldDB" id="A0A1G9FTY6"/>
<dbReference type="RefSeq" id="WP_092160081.1">
    <property type="nucleotide sequence ID" value="NZ_FNGA01000002.1"/>
</dbReference>
<evidence type="ECO:0000313" key="6">
    <source>
        <dbReference type="EMBL" id="SDK91795.1"/>
    </source>
</evidence>
<keyword evidence="5" id="KW-1133">Transmembrane helix</keyword>
<reference evidence="7" key="1">
    <citation type="submission" date="2016-10" db="EMBL/GenBank/DDBJ databases">
        <authorList>
            <person name="Varghese N."/>
            <person name="Submissions S."/>
        </authorList>
    </citation>
    <scope>NUCLEOTIDE SEQUENCE [LARGE SCALE GENOMIC DNA]</scope>
    <source>
        <strain evidence="7">DSM 16995</strain>
    </source>
</reference>
<dbReference type="InterPro" id="IPR011990">
    <property type="entry name" value="TPR-like_helical_dom_sf"/>
</dbReference>
<keyword evidence="2 3" id="KW-0802">TPR repeat</keyword>
<dbReference type="Pfam" id="PF01239">
    <property type="entry name" value="PPTA"/>
    <property type="match status" value="1"/>
</dbReference>
<dbReference type="GO" id="GO:0008318">
    <property type="term" value="F:protein prenyltransferase activity"/>
    <property type="evidence" value="ECO:0007669"/>
    <property type="project" value="InterPro"/>
</dbReference>
<sequence>MQTNTSPKGKQVVVITVAAGLVLMLMFSFMSKSHQPVQRAQSRPAGSQSAGPSMNAEQSSKIQTYMEQLKTNPDNTEALNGLGEVFMSMGSLEKSAFFWNRLLKITPEDESALYHYGIVLLKLDKTMQSVDQFEKIVKLNPENYHACYYLGMILRNDLNQKEKGAKYLRKILEINPDHKELIDIVRKELAKG</sequence>
<dbReference type="InterPro" id="IPR002088">
    <property type="entry name" value="Prenyl_trans_a"/>
</dbReference>
<proteinExistence type="predicted"/>
<dbReference type="PANTHER" id="PTHR44943">
    <property type="entry name" value="CELLULOSE SYNTHASE OPERON PROTEIN C"/>
    <property type="match status" value="1"/>
</dbReference>
<keyword evidence="5" id="KW-0472">Membrane</keyword>
<dbReference type="PROSITE" id="PS50005">
    <property type="entry name" value="TPR"/>
    <property type="match status" value="2"/>
</dbReference>
<evidence type="ECO:0000256" key="5">
    <source>
        <dbReference type="SAM" id="Phobius"/>
    </source>
</evidence>
<protein>
    <submittedName>
        <fullName evidence="6">Tetratricopeptide repeat-containing protein</fullName>
    </submittedName>
</protein>
<keyword evidence="5" id="KW-0812">Transmembrane</keyword>
<feature type="region of interest" description="Disordered" evidence="4">
    <location>
        <begin position="37"/>
        <end position="57"/>
    </location>
</feature>
<keyword evidence="7" id="KW-1185">Reference proteome</keyword>
<name>A0A1G9FTY6_9BACT</name>
<evidence type="ECO:0000256" key="3">
    <source>
        <dbReference type="PROSITE-ProRule" id="PRU00339"/>
    </source>
</evidence>
<dbReference type="EMBL" id="FNGA01000002">
    <property type="protein sequence ID" value="SDK91795.1"/>
    <property type="molecule type" value="Genomic_DNA"/>
</dbReference>
<accession>A0A1G9FTY6</accession>
<evidence type="ECO:0000256" key="4">
    <source>
        <dbReference type="SAM" id="MobiDB-lite"/>
    </source>
</evidence>
<feature type="repeat" description="TPR" evidence="3">
    <location>
        <begin position="76"/>
        <end position="109"/>
    </location>
</feature>
<dbReference type="SMART" id="SM00028">
    <property type="entry name" value="TPR"/>
    <property type="match status" value="3"/>
</dbReference>
<dbReference type="SUPFAM" id="SSF48452">
    <property type="entry name" value="TPR-like"/>
    <property type="match status" value="1"/>
</dbReference>
<dbReference type="OrthoDB" id="5459082at2"/>
<feature type="transmembrane region" description="Helical" evidence="5">
    <location>
        <begin position="12"/>
        <end position="30"/>
    </location>
</feature>
<dbReference type="PANTHER" id="PTHR44943:SF8">
    <property type="entry name" value="TPR REPEAT-CONTAINING PROTEIN MJ0263"/>
    <property type="match status" value="1"/>
</dbReference>
<dbReference type="Proteomes" id="UP000199053">
    <property type="component" value="Unassembled WGS sequence"/>
</dbReference>
<organism evidence="6 7">
    <name type="scientific">Maridesulfovibrio ferrireducens</name>
    <dbReference type="NCBI Taxonomy" id="246191"/>
    <lineage>
        <taxon>Bacteria</taxon>
        <taxon>Pseudomonadati</taxon>
        <taxon>Thermodesulfobacteriota</taxon>
        <taxon>Desulfovibrionia</taxon>
        <taxon>Desulfovibrionales</taxon>
        <taxon>Desulfovibrionaceae</taxon>
        <taxon>Maridesulfovibrio</taxon>
    </lineage>
</organism>
<feature type="repeat" description="TPR" evidence="3">
    <location>
        <begin position="110"/>
        <end position="143"/>
    </location>
</feature>
<evidence type="ECO:0000256" key="1">
    <source>
        <dbReference type="ARBA" id="ARBA00022737"/>
    </source>
</evidence>
<evidence type="ECO:0000256" key="2">
    <source>
        <dbReference type="ARBA" id="ARBA00022803"/>
    </source>
</evidence>